<evidence type="ECO:0000259" key="1">
    <source>
        <dbReference type="Pfam" id="PF12680"/>
    </source>
</evidence>
<accession>A0ABV5GMN4</accession>
<name>A0ABV5GMN4_9FLAO</name>
<comment type="caution">
    <text evidence="2">The sequence shown here is derived from an EMBL/GenBank/DDBJ whole genome shotgun (WGS) entry which is preliminary data.</text>
</comment>
<sequence length="120" mass="14101">MTNKELIQKIYLEDGIRDSETLEKYFHQDIVLEWTSSDGDLVLHKNDIIKISKELFSNYSASYIDITHLIEQDNQVVIRYNHKVATIENPDEIMLIAKFIVIWEFENGKIIKGYQISQPL</sequence>
<keyword evidence="3" id="KW-1185">Reference proteome</keyword>
<proteinExistence type="predicted"/>
<dbReference type="InterPro" id="IPR032710">
    <property type="entry name" value="NTF2-like_dom_sf"/>
</dbReference>
<dbReference type="Gene3D" id="3.10.450.50">
    <property type="match status" value="1"/>
</dbReference>
<dbReference type="EMBL" id="JBHMEY010000018">
    <property type="protein sequence ID" value="MFB9096591.1"/>
    <property type="molecule type" value="Genomic_DNA"/>
</dbReference>
<dbReference type="RefSeq" id="WP_236455777.1">
    <property type="nucleotide sequence ID" value="NZ_CBCSGE010000002.1"/>
</dbReference>
<reference evidence="2 3" key="1">
    <citation type="submission" date="2024-09" db="EMBL/GenBank/DDBJ databases">
        <authorList>
            <person name="Sun Q."/>
            <person name="Mori K."/>
        </authorList>
    </citation>
    <scope>NUCLEOTIDE SEQUENCE [LARGE SCALE GENOMIC DNA]</scope>
    <source>
        <strain evidence="2 3">CECT 7955</strain>
    </source>
</reference>
<evidence type="ECO:0000313" key="3">
    <source>
        <dbReference type="Proteomes" id="UP001589607"/>
    </source>
</evidence>
<gene>
    <name evidence="2" type="ORF">ACFFVF_08700</name>
</gene>
<dbReference type="InterPro" id="IPR037401">
    <property type="entry name" value="SnoaL-like"/>
</dbReference>
<dbReference type="SUPFAM" id="SSF54427">
    <property type="entry name" value="NTF2-like"/>
    <property type="match status" value="1"/>
</dbReference>
<feature type="domain" description="SnoaL-like" evidence="1">
    <location>
        <begin position="17"/>
        <end position="111"/>
    </location>
</feature>
<evidence type="ECO:0000313" key="2">
    <source>
        <dbReference type="EMBL" id="MFB9096591.1"/>
    </source>
</evidence>
<organism evidence="2 3">
    <name type="scientific">Flavobacterium jumunjinense</name>
    <dbReference type="NCBI Taxonomy" id="998845"/>
    <lineage>
        <taxon>Bacteria</taxon>
        <taxon>Pseudomonadati</taxon>
        <taxon>Bacteroidota</taxon>
        <taxon>Flavobacteriia</taxon>
        <taxon>Flavobacteriales</taxon>
        <taxon>Flavobacteriaceae</taxon>
        <taxon>Flavobacterium</taxon>
    </lineage>
</organism>
<dbReference type="Pfam" id="PF12680">
    <property type="entry name" value="SnoaL_2"/>
    <property type="match status" value="1"/>
</dbReference>
<dbReference type="Proteomes" id="UP001589607">
    <property type="component" value="Unassembled WGS sequence"/>
</dbReference>
<protein>
    <submittedName>
        <fullName evidence="2">Nuclear transport factor 2 family protein</fullName>
    </submittedName>
</protein>